<gene>
    <name evidence="4" type="ORF">SAMN05216529_12919</name>
</gene>
<name>A0A315ZLN1_9FIRM</name>
<dbReference type="OrthoDB" id="9796533at2"/>
<dbReference type="RefSeq" id="WP_109714793.1">
    <property type="nucleotide sequence ID" value="NZ_QGDS01000029.1"/>
</dbReference>
<dbReference type="GO" id="GO:0016301">
    <property type="term" value="F:kinase activity"/>
    <property type="evidence" value="ECO:0007669"/>
    <property type="project" value="UniProtKB-KW"/>
</dbReference>
<dbReference type="InterPro" id="IPR036388">
    <property type="entry name" value="WH-like_DNA-bd_sf"/>
</dbReference>
<dbReference type="Proteomes" id="UP000254051">
    <property type="component" value="Unassembled WGS sequence"/>
</dbReference>
<keyword evidence="5" id="KW-1185">Reference proteome</keyword>
<dbReference type="GO" id="GO:0042732">
    <property type="term" value="P:D-xylose metabolic process"/>
    <property type="evidence" value="ECO:0007669"/>
    <property type="project" value="UniProtKB-KW"/>
</dbReference>
<dbReference type="Pfam" id="PF00480">
    <property type="entry name" value="ROK"/>
    <property type="match status" value="1"/>
</dbReference>
<evidence type="ECO:0000256" key="3">
    <source>
        <dbReference type="ARBA" id="ARBA00022629"/>
    </source>
</evidence>
<dbReference type="AlphaFoldDB" id="A0A315ZLN1"/>
<dbReference type="InterPro" id="IPR043129">
    <property type="entry name" value="ATPase_NBD"/>
</dbReference>
<reference evidence="5" key="1">
    <citation type="submission" date="2017-07" db="EMBL/GenBank/DDBJ databases">
        <authorList>
            <person name="Varghese N."/>
            <person name="Submissions S."/>
        </authorList>
    </citation>
    <scope>NUCLEOTIDE SEQUENCE [LARGE SCALE GENOMIC DNA]</scope>
    <source>
        <strain evidence="5">NLAE-zl-C134</strain>
    </source>
</reference>
<evidence type="ECO:0000313" key="5">
    <source>
        <dbReference type="Proteomes" id="UP000254051"/>
    </source>
</evidence>
<dbReference type="SUPFAM" id="SSF53067">
    <property type="entry name" value="Actin-like ATPase domain"/>
    <property type="match status" value="1"/>
</dbReference>
<comment type="similarity">
    <text evidence="2">Belongs to the ROK (NagC/XylR) family.</text>
</comment>
<keyword evidence="4" id="KW-0418">Kinase</keyword>
<dbReference type="Gene3D" id="1.10.10.10">
    <property type="entry name" value="Winged helix-like DNA-binding domain superfamily/Winged helix DNA-binding domain"/>
    <property type="match status" value="1"/>
</dbReference>
<proteinExistence type="inferred from homology"/>
<dbReference type="EMBL" id="UHJJ01000029">
    <property type="protein sequence ID" value="SUQ16405.1"/>
    <property type="molecule type" value="Genomic_DNA"/>
</dbReference>
<keyword evidence="3" id="KW-0859">Xylose metabolism</keyword>
<dbReference type="PANTHER" id="PTHR18964:SF149">
    <property type="entry name" value="BIFUNCTIONAL UDP-N-ACETYLGLUCOSAMINE 2-EPIMERASE_N-ACETYLMANNOSAMINE KINASE"/>
    <property type="match status" value="1"/>
</dbReference>
<keyword evidence="4" id="KW-0808">Transferase</keyword>
<evidence type="ECO:0000313" key="4">
    <source>
        <dbReference type="EMBL" id="SUQ16405.1"/>
    </source>
</evidence>
<dbReference type="Pfam" id="PF13412">
    <property type="entry name" value="HTH_24"/>
    <property type="match status" value="1"/>
</dbReference>
<evidence type="ECO:0000256" key="2">
    <source>
        <dbReference type="ARBA" id="ARBA00006479"/>
    </source>
</evidence>
<accession>A0A315ZLN1</accession>
<dbReference type="InterPro" id="IPR000600">
    <property type="entry name" value="ROK"/>
</dbReference>
<dbReference type="Gene3D" id="3.30.420.40">
    <property type="match status" value="2"/>
</dbReference>
<dbReference type="SUPFAM" id="SSF46785">
    <property type="entry name" value="Winged helix' DNA-binding domain"/>
    <property type="match status" value="1"/>
</dbReference>
<sequence length="419" mass="46882">MPRINGINMIDVKRNNRSSILNLIYQKDRLSRKEIAGILGLTPAAITLITSDLLEEGLISEDYPEQTSNHKGRKEVYLSLNTSKYAAIGVYVSPHRLHIQCADMNSTVIFRETTHTADCHNQSAEILDKLCNIIEENLKNYDVFRKYRLLGIGVSINGIVDPVTGVSINSYHTWEEHVPVRDYIESKLGYPVIVTNNICAAANGESYLSKTKHPSNSLFIKYGPGIGGARNHSRNSSSIYDYVPVELGHMIMDINGEPCICGNRGCLETIISYAAIEKTISNLMSPQNTPLLYELTQGNPENLTMQYVMQSYSAQERPVVSVVERVVTYLSLAIQNTLSLFDPYRLILYGELFEVPKFKQVLVDALDNFSVAERVRFSHFNLRLETFGPLTTIINSFFENGGVPLPLHTDSRPDGEGLA</sequence>
<organism evidence="4 5">
    <name type="scientific">Faecalicatena contorta</name>
    <dbReference type="NCBI Taxonomy" id="39482"/>
    <lineage>
        <taxon>Bacteria</taxon>
        <taxon>Bacillati</taxon>
        <taxon>Bacillota</taxon>
        <taxon>Clostridia</taxon>
        <taxon>Lachnospirales</taxon>
        <taxon>Lachnospiraceae</taxon>
        <taxon>Faecalicatena</taxon>
    </lineage>
</organism>
<evidence type="ECO:0000256" key="1">
    <source>
        <dbReference type="ARBA" id="ARBA00002486"/>
    </source>
</evidence>
<protein>
    <submittedName>
        <fullName evidence="4">Sugar kinase of the NBD/HSP70 family, may contain an N-terminal HTH domain</fullName>
    </submittedName>
</protein>
<dbReference type="PANTHER" id="PTHR18964">
    <property type="entry name" value="ROK (REPRESSOR, ORF, KINASE) FAMILY"/>
    <property type="match status" value="1"/>
</dbReference>
<dbReference type="InterPro" id="IPR036390">
    <property type="entry name" value="WH_DNA-bd_sf"/>
</dbReference>
<keyword evidence="3" id="KW-0119">Carbohydrate metabolism</keyword>
<comment type="function">
    <text evidence="1">Transcriptional repressor of xylose-utilizing enzymes.</text>
</comment>